<feature type="non-terminal residue" evidence="2">
    <location>
        <position position="1"/>
    </location>
</feature>
<dbReference type="AlphaFoldDB" id="A0A2N0QLW8"/>
<protein>
    <submittedName>
        <fullName evidence="2">Uncharacterized protein</fullName>
    </submittedName>
</protein>
<reference evidence="2 3" key="2">
    <citation type="submission" date="2017-10" db="EMBL/GenBank/DDBJ databases">
        <title>Genome analyses suggest a sexual origin of heterokaryosis in a supposedly ancient asexual fungus.</title>
        <authorList>
            <person name="Corradi N."/>
            <person name="Sedzielewska K."/>
            <person name="Noel J."/>
            <person name="Charron P."/>
            <person name="Farinelli L."/>
            <person name="Marton T."/>
            <person name="Kruger M."/>
            <person name="Pelin A."/>
            <person name="Brachmann A."/>
            <person name="Corradi N."/>
        </authorList>
    </citation>
    <scope>NUCLEOTIDE SEQUENCE [LARGE SCALE GENOMIC DNA]</scope>
    <source>
        <strain evidence="2 3">A1</strain>
    </source>
</reference>
<evidence type="ECO:0000313" key="3">
    <source>
        <dbReference type="Proteomes" id="UP000232688"/>
    </source>
</evidence>
<proteinExistence type="predicted"/>
<evidence type="ECO:0000313" key="2">
    <source>
        <dbReference type="EMBL" id="PKC52045.1"/>
    </source>
</evidence>
<feature type="transmembrane region" description="Helical" evidence="1">
    <location>
        <begin position="23"/>
        <end position="43"/>
    </location>
</feature>
<keyword evidence="1" id="KW-0812">Transmembrane</keyword>
<sequence>YSTTHIFVVSSESRKDGVLRQRVIAFIVLLLSVLVIAACGSQSKEDVLKDLSNKWTNVKGYELDATMEIKTGSEPRVYDVNVWHTQPDLYR</sequence>
<dbReference type="EMBL" id="LLXH01006498">
    <property type="protein sequence ID" value="PKC52045.1"/>
    <property type="molecule type" value="Genomic_DNA"/>
</dbReference>
<evidence type="ECO:0000256" key="1">
    <source>
        <dbReference type="SAM" id="Phobius"/>
    </source>
</evidence>
<name>A0A2N0QLW8_9GLOM</name>
<accession>A0A2N0QLW8</accession>
<dbReference type="VEuPathDB" id="FungiDB:RhiirA1_482387"/>
<feature type="non-terminal residue" evidence="2">
    <location>
        <position position="91"/>
    </location>
</feature>
<gene>
    <name evidence="2" type="ORF">RhiirA1_482387</name>
</gene>
<comment type="caution">
    <text evidence="2">The sequence shown here is derived from an EMBL/GenBank/DDBJ whole genome shotgun (WGS) entry which is preliminary data.</text>
</comment>
<dbReference type="Proteomes" id="UP000232688">
    <property type="component" value="Unassembled WGS sequence"/>
</dbReference>
<reference evidence="2 3" key="1">
    <citation type="submission" date="2017-10" db="EMBL/GenBank/DDBJ databases">
        <title>Extensive intraspecific genome diversity in a model arbuscular mycorrhizal fungus.</title>
        <authorList>
            <person name="Chen E.C.H."/>
            <person name="Morin E."/>
            <person name="Baudet D."/>
            <person name="Noel J."/>
            <person name="Ndikumana S."/>
            <person name="Charron P."/>
            <person name="St-Onge C."/>
            <person name="Giorgi J."/>
            <person name="Grigoriev I.V."/>
            <person name="Roux C."/>
            <person name="Martin F.M."/>
            <person name="Corradi N."/>
        </authorList>
    </citation>
    <scope>NUCLEOTIDE SEQUENCE [LARGE SCALE GENOMIC DNA]</scope>
    <source>
        <strain evidence="2 3">A1</strain>
    </source>
</reference>
<keyword evidence="1" id="KW-0472">Membrane</keyword>
<keyword evidence="1" id="KW-1133">Transmembrane helix</keyword>
<organism evidence="2 3">
    <name type="scientific">Rhizophagus irregularis</name>
    <dbReference type="NCBI Taxonomy" id="588596"/>
    <lineage>
        <taxon>Eukaryota</taxon>
        <taxon>Fungi</taxon>
        <taxon>Fungi incertae sedis</taxon>
        <taxon>Mucoromycota</taxon>
        <taxon>Glomeromycotina</taxon>
        <taxon>Glomeromycetes</taxon>
        <taxon>Glomerales</taxon>
        <taxon>Glomeraceae</taxon>
        <taxon>Rhizophagus</taxon>
    </lineage>
</organism>